<dbReference type="PROSITE" id="PS50076">
    <property type="entry name" value="DNAJ_2"/>
    <property type="match status" value="1"/>
</dbReference>
<dbReference type="Gene3D" id="1.20.1280.20">
    <property type="entry name" value="HscB, C-terminal domain"/>
    <property type="match status" value="1"/>
</dbReference>
<dbReference type="SUPFAM" id="SSF46565">
    <property type="entry name" value="Chaperone J-domain"/>
    <property type="match status" value="1"/>
</dbReference>
<keyword evidence="3 7" id="KW-0143">Chaperone</keyword>
<evidence type="ECO:0000256" key="7">
    <source>
        <dbReference type="HAMAP-Rule" id="MF_00682"/>
    </source>
</evidence>
<evidence type="ECO:0000313" key="9">
    <source>
        <dbReference type="EMBL" id="MBT0728140.1"/>
    </source>
</evidence>
<dbReference type="HAMAP" id="MF_00682">
    <property type="entry name" value="HscB"/>
    <property type="match status" value="1"/>
</dbReference>
<dbReference type="InterPro" id="IPR001623">
    <property type="entry name" value="DnaJ_domain"/>
</dbReference>
<dbReference type="InterPro" id="IPR009073">
    <property type="entry name" value="HscB_oligo_C"/>
</dbReference>
<organism evidence="9 10">
    <name type="scientific">Rosenbergiella australiborealis</name>
    <dbReference type="NCBI Taxonomy" id="1544696"/>
    <lineage>
        <taxon>Bacteria</taxon>
        <taxon>Pseudomonadati</taxon>
        <taxon>Pseudomonadota</taxon>
        <taxon>Gammaproteobacteria</taxon>
        <taxon>Enterobacterales</taxon>
        <taxon>Erwiniaceae</taxon>
        <taxon>Rosenbergiella</taxon>
    </lineage>
</organism>
<name>A0ABS5T709_9GAMM</name>
<feature type="domain" description="J" evidence="8">
    <location>
        <begin position="2"/>
        <end position="74"/>
    </location>
</feature>
<dbReference type="InterPro" id="IPR036869">
    <property type="entry name" value="J_dom_sf"/>
</dbReference>
<dbReference type="NCBIfam" id="TIGR00714">
    <property type="entry name" value="hscB"/>
    <property type="match status" value="1"/>
</dbReference>
<evidence type="ECO:0000256" key="3">
    <source>
        <dbReference type="ARBA" id="ARBA00023186"/>
    </source>
</evidence>
<dbReference type="Gene3D" id="1.10.287.110">
    <property type="entry name" value="DnaJ domain"/>
    <property type="match status" value="1"/>
</dbReference>
<evidence type="ECO:0000313" key="10">
    <source>
        <dbReference type="Proteomes" id="UP000786875"/>
    </source>
</evidence>
<reference evidence="9 10" key="1">
    <citation type="submission" date="2020-04" db="EMBL/GenBank/DDBJ databases">
        <title>Genome sequencing of Rosenbergiella species.</title>
        <authorList>
            <person name="Alvarez-Perez S."/>
            <person name="Lievens B."/>
        </authorList>
    </citation>
    <scope>NUCLEOTIDE SEQUENCE [LARGE SCALE GENOMIC DNA]</scope>
    <source>
        <strain evidence="9 10">CdVSA20.1</strain>
    </source>
</reference>
<comment type="subunit">
    <text evidence="5 7">Interacts with HscA and stimulates its ATPase activity. Interacts with IscU.</text>
</comment>
<dbReference type="EMBL" id="JABBFO010000013">
    <property type="protein sequence ID" value="MBT0728140.1"/>
    <property type="molecule type" value="Genomic_DNA"/>
</dbReference>
<dbReference type="SMART" id="SM00271">
    <property type="entry name" value="DnaJ"/>
    <property type="match status" value="1"/>
</dbReference>
<accession>A0ABS5T709</accession>
<dbReference type="PANTHER" id="PTHR14021:SF15">
    <property type="entry name" value="IRON-SULFUR CLUSTER CO-CHAPERONE PROTEIN HSCB"/>
    <property type="match status" value="1"/>
</dbReference>
<dbReference type="PANTHER" id="PTHR14021">
    <property type="entry name" value="IRON-SULFUR CLUSTER CO-CHAPERONE PROTEIN HSCB"/>
    <property type="match status" value="1"/>
</dbReference>
<evidence type="ECO:0000256" key="5">
    <source>
        <dbReference type="ARBA" id="ARBA00025986"/>
    </source>
</evidence>
<sequence>MNFFTLFDLPESFTLDISSLAERYQALQRRYHPDNFATQPEAERLQALHYAANINQGYQALRKPLPRAEYILSLHGFDINNEQHTMHDTEFLMAQLTLRETLEEIEQQKNNEALIGFLRDITQQHKQLMSVVEQQLAEQQWQQAADTVRKLRFFSKLADHAEALEEKWLDF</sequence>
<evidence type="ECO:0000256" key="2">
    <source>
        <dbReference type="ARBA" id="ARBA00017570"/>
    </source>
</evidence>
<dbReference type="InterPro" id="IPR036386">
    <property type="entry name" value="HscB_C_sf"/>
</dbReference>
<proteinExistence type="inferred from homology"/>
<evidence type="ECO:0000259" key="8">
    <source>
        <dbReference type="PROSITE" id="PS50076"/>
    </source>
</evidence>
<dbReference type="InterPro" id="IPR004640">
    <property type="entry name" value="HscB"/>
</dbReference>
<dbReference type="Pfam" id="PF07743">
    <property type="entry name" value="HSCB_C"/>
    <property type="match status" value="1"/>
</dbReference>
<protein>
    <recommendedName>
        <fullName evidence="2 7">Co-chaperone protein HscB</fullName>
    </recommendedName>
    <alternativeName>
        <fullName evidence="6 7">Hsc20</fullName>
    </alternativeName>
</protein>
<dbReference type="NCBIfam" id="NF003449">
    <property type="entry name" value="PRK05014.1"/>
    <property type="match status" value="1"/>
</dbReference>
<comment type="similarity">
    <text evidence="1 7">Belongs to the HscB family.</text>
</comment>
<evidence type="ECO:0000256" key="6">
    <source>
        <dbReference type="ARBA" id="ARBA00030734"/>
    </source>
</evidence>
<evidence type="ECO:0000256" key="4">
    <source>
        <dbReference type="ARBA" id="ARBA00025596"/>
    </source>
</evidence>
<keyword evidence="10" id="KW-1185">Reference proteome</keyword>
<dbReference type="RefSeq" id="WP_214215449.1">
    <property type="nucleotide sequence ID" value="NZ_JABBFO010000013.1"/>
</dbReference>
<comment type="caution">
    <text evidence="9">The sequence shown here is derived from an EMBL/GenBank/DDBJ whole genome shotgun (WGS) entry which is preliminary data.</text>
</comment>
<gene>
    <name evidence="7 9" type="primary">hscB</name>
    <name evidence="9" type="ORF">HGT73_12280</name>
</gene>
<dbReference type="Proteomes" id="UP000786875">
    <property type="component" value="Unassembled WGS sequence"/>
</dbReference>
<evidence type="ECO:0000256" key="1">
    <source>
        <dbReference type="ARBA" id="ARBA00010476"/>
    </source>
</evidence>
<dbReference type="SUPFAM" id="SSF47144">
    <property type="entry name" value="HSC20 (HSCB), C-terminal oligomerisation domain"/>
    <property type="match status" value="1"/>
</dbReference>
<comment type="function">
    <text evidence="4 7">Co-chaperone involved in the maturation of iron-sulfur cluster-containing proteins. Seems to help targeting proteins to be folded toward HscA.</text>
</comment>